<protein>
    <recommendedName>
        <fullName evidence="5">Tetratricopeptide repeat-like domain-containing protein</fullName>
    </recommendedName>
</protein>
<dbReference type="AlphaFoldDB" id="A0A1D8KAN6"/>
<sequence>MKQAWVLGAILAGLLLSGCATVQGPAAKEGNPSFSQVAGPFKPAPSTLAMSDVLAAEMAGQSGHNKTALEYYRKAMREYADPSLAQRTMEVATYLHDDAVALEAAQRWAELAPHNPNAQQALGILYARRGKLDRAALHLSRYVSDSGQPAGRALLLVGAVLAQTVPAANALPVMRRLIGDYPREPNAQLAYGALALQLGAPTTALDAANKALGLQPDMSQALSLKAQAYLSLGHPQRALDILNDALSRAPDSAPLHLAYARVLVSAKEYAGARREFRWLLKRDPKNPQVLYTLGLLDFELKRDGEARRYLQQVAQSGYHVSAAEYFLGRIAERSGDMEAALDAYSNVNAGQYLFDAQVRIAYILARQGDLDQARQYLSELRASVSDQAQKIQLYLVEGDLLQNADDTPTALKMYDHALRKYPNEPRLLYARALVADGMGDLGQAEADLTRLIQINPKDAAALNALGYTLADHTQRYAEALGYIQRALALKPKDPAILDSMGWVQYKLKHYAVAKQYLERAYAQFPDPEVASHLIQTLMALGERDAAEDLLGKALKASPGDRSLTAVKRRLGL</sequence>
<dbReference type="PROSITE" id="PS50005">
    <property type="entry name" value="TPR"/>
    <property type="match status" value="1"/>
</dbReference>
<dbReference type="PANTHER" id="PTHR12558:SF13">
    <property type="entry name" value="CELL DIVISION CYCLE PROTEIN 27 HOMOLOG"/>
    <property type="match status" value="1"/>
</dbReference>
<accession>A0A1D8KAN6</accession>
<name>A0A1D8KAN6_9GAMM</name>
<dbReference type="KEGG" id="aaeo:BJI67_13925"/>
<feature type="repeat" description="TPR" evidence="1">
    <location>
        <begin position="219"/>
        <end position="252"/>
    </location>
</feature>
<gene>
    <name evidence="3" type="ORF">BJI67_13925</name>
</gene>
<feature type="chain" id="PRO_5009109880" description="Tetratricopeptide repeat-like domain-containing protein" evidence="2">
    <location>
        <begin position="23"/>
        <end position="572"/>
    </location>
</feature>
<dbReference type="SMART" id="SM00028">
    <property type="entry name" value="TPR"/>
    <property type="match status" value="8"/>
</dbReference>
<dbReference type="EMBL" id="CP017448">
    <property type="protein sequence ID" value="AOV18011.1"/>
    <property type="molecule type" value="Genomic_DNA"/>
</dbReference>
<feature type="signal peptide" evidence="2">
    <location>
        <begin position="1"/>
        <end position="22"/>
    </location>
</feature>
<organism evidence="3 4">
    <name type="scientific">Acidihalobacter aeolianus</name>
    <dbReference type="NCBI Taxonomy" id="2792603"/>
    <lineage>
        <taxon>Bacteria</taxon>
        <taxon>Pseudomonadati</taxon>
        <taxon>Pseudomonadota</taxon>
        <taxon>Gammaproteobacteria</taxon>
        <taxon>Chromatiales</taxon>
        <taxon>Ectothiorhodospiraceae</taxon>
        <taxon>Acidihalobacter</taxon>
    </lineage>
</organism>
<dbReference type="RefSeq" id="WP_070073541.1">
    <property type="nucleotide sequence ID" value="NZ_CP017448.1"/>
</dbReference>
<dbReference type="InterPro" id="IPR011990">
    <property type="entry name" value="TPR-like_helical_dom_sf"/>
</dbReference>
<evidence type="ECO:0008006" key="5">
    <source>
        <dbReference type="Google" id="ProtNLM"/>
    </source>
</evidence>
<dbReference type="SUPFAM" id="SSF48452">
    <property type="entry name" value="TPR-like"/>
    <property type="match status" value="3"/>
</dbReference>
<reference evidence="3 4" key="1">
    <citation type="submission" date="2016-09" db="EMBL/GenBank/DDBJ databases">
        <title>Acidihalobacter prosperus V6 (DSM14174).</title>
        <authorList>
            <person name="Khaleque H.N."/>
            <person name="Ramsay J.P."/>
            <person name="Murphy R.J.T."/>
            <person name="Kaksonen A.H."/>
            <person name="Boxall N.J."/>
            <person name="Watkin E.L.J."/>
        </authorList>
    </citation>
    <scope>NUCLEOTIDE SEQUENCE [LARGE SCALE GENOMIC DNA]</scope>
    <source>
        <strain evidence="3 4">V6</strain>
    </source>
</reference>
<evidence type="ECO:0000256" key="1">
    <source>
        <dbReference type="PROSITE-ProRule" id="PRU00339"/>
    </source>
</evidence>
<dbReference type="Gene3D" id="1.25.40.10">
    <property type="entry name" value="Tetratricopeptide repeat domain"/>
    <property type="match status" value="2"/>
</dbReference>
<dbReference type="PROSITE" id="PS51257">
    <property type="entry name" value="PROKAR_LIPOPROTEIN"/>
    <property type="match status" value="1"/>
</dbReference>
<dbReference type="Pfam" id="PF13432">
    <property type="entry name" value="TPR_16"/>
    <property type="match status" value="3"/>
</dbReference>
<dbReference type="PANTHER" id="PTHR12558">
    <property type="entry name" value="CELL DIVISION CYCLE 16,23,27"/>
    <property type="match status" value="1"/>
</dbReference>
<keyword evidence="1" id="KW-0802">TPR repeat</keyword>
<dbReference type="InterPro" id="IPR019734">
    <property type="entry name" value="TPR_rpt"/>
</dbReference>
<evidence type="ECO:0000313" key="3">
    <source>
        <dbReference type="EMBL" id="AOV18011.1"/>
    </source>
</evidence>
<keyword evidence="4" id="KW-1185">Reference proteome</keyword>
<keyword evidence="2" id="KW-0732">Signal</keyword>
<dbReference type="Proteomes" id="UP000095342">
    <property type="component" value="Chromosome"/>
</dbReference>
<dbReference type="Pfam" id="PF14559">
    <property type="entry name" value="TPR_19"/>
    <property type="match status" value="2"/>
</dbReference>
<proteinExistence type="predicted"/>
<evidence type="ECO:0000256" key="2">
    <source>
        <dbReference type="SAM" id="SignalP"/>
    </source>
</evidence>
<dbReference type="Pfam" id="PF13174">
    <property type="entry name" value="TPR_6"/>
    <property type="match status" value="1"/>
</dbReference>
<evidence type="ECO:0000313" key="4">
    <source>
        <dbReference type="Proteomes" id="UP000095342"/>
    </source>
</evidence>